<dbReference type="Pfam" id="PF00293">
    <property type="entry name" value="NUDIX"/>
    <property type="match status" value="1"/>
</dbReference>
<dbReference type="OrthoDB" id="10005910at2759"/>
<dbReference type="PANTHER" id="PTHR22769:SF56">
    <property type="entry name" value="8-OXO-DGDP PHOSPHATASE NUDT18"/>
    <property type="match status" value="1"/>
</dbReference>
<dbReference type="AlphaFoldDB" id="A0A8K0KW80"/>
<reference evidence="4" key="1">
    <citation type="submission" date="2013-04" db="EMBL/GenBank/DDBJ databases">
        <authorList>
            <person name="Qu J."/>
            <person name="Murali S.C."/>
            <person name="Bandaranaike D."/>
            <person name="Bellair M."/>
            <person name="Blankenburg K."/>
            <person name="Chao H."/>
            <person name="Dinh H."/>
            <person name="Doddapaneni H."/>
            <person name="Downs B."/>
            <person name="Dugan-Rocha S."/>
            <person name="Elkadiri S."/>
            <person name="Gnanaolivu R.D."/>
            <person name="Hernandez B."/>
            <person name="Javaid M."/>
            <person name="Jayaseelan J.C."/>
            <person name="Lee S."/>
            <person name="Li M."/>
            <person name="Ming W."/>
            <person name="Munidasa M."/>
            <person name="Muniz J."/>
            <person name="Nguyen L."/>
            <person name="Ongeri F."/>
            <person name="Osuji N."/>
            <person name="Pu L.-L."/>
            <person name="Puazo M."/>
            <person name="Qu C."/>
            <person name="Quiroz J."/>
            <person name="Raj R."/>
            <person name="Weissenberger G."/>
            <person name="Xin Y."/>
            <person name="Zou X."/>
            <person name="Han Y."/>
            <person name="Richards S."/>
            <person name="Worley K."/>
            <person name="Muzny D."/>
            <person name="Gibbs R."/>
        </authorList>
    </citation>
    <scope>NUCLEOTIDE SEQUENCE</scope>
    <source>
        <strain evidence="4">Sampled in the wild</strain>
    </source>
</reference>
<evidence type="ECO:0000259" key="3">
    <source>
        <dbReference type="PROSITE" id="PS51462"/>
    </source>
</evidence>
<accession>A0A8K0KW80</accession>
<feature type="domain" description="Nudix hydrolase" evidence="3">
    <location>
        <begin position="55"/>
        <end position="181"/>
    </location>
</feature>
<protein>
    <recommendedName>
        <fullName evidence="3">Nudix hydrolase domain-containing protein</fullName>
    </recommendedName>
</protein>
<dbReference type="GO" id="GO:0044716">
    <property type="term" value="F:8-oxo-GDP phosphatase activity"/>
    <property type="evidence" value="ECO:0007669"/>
    <property type="project" value="TreeGrafter"/>
</dbReference>
<dbReference type="PROSITE" id="PS00893">
    <property type="entry name" value="NUDIX_BOX"/>
    <property type="match status" value="1"/>
</dbReference>
<dbReference type="PANTHER" id="PTHR22769">
    <property type="entry name" value="MUTT/NUDIX HYDROLASE"/>
    <property type="match status" value="1"/>
</dbReference>
<evidence type="ECO:0000256" key="2">
    <source>
        <dbReference type="RuleBase" id="RU003476"/>
    </source>
</evidence>
<gene>
    <name evidence="4" type="ORF">J437_LFUL019034</name>
</gene>
<proteinExistence type="inferred from homology"/>
<dbReference type="InterPro" id="IPR020084">
    <property type="entry name" value="NUDIX_hydrolase_CS"/>
</dbReference>
<evidence type="ECO:0000313" key="4">
    <source>
        <dbReference type="EMBL" id="KAG8239278.1"/>
    </source>
</evidence>
<evidence type="ECO:0000313" key="5">
    <source>
        <dbReference type="Proteomes" id="UP000792457"/>
    </source>
</evidence>
<evidence type="ECO:0000256" key="1">
    <source>
        <dbReference type="ARBA" id="ARBA00022801"/>
    </source>
</evidence>
<dbReference type="EMBL" id="KZ309575">
    <property type="protein sequence ID" value="KAG8239278.1"/>
    <property type="molecule type" value="Genomic_DNA"/>
</dbReference>
<dbReference type="SUPFAM" id="SSF55811">
    <property type="entry name" value="Nudix"/>
    <property type="match status" value="1"/>
</dbReference>
<comment type="caution">
    <text evidence="4">The sequence shown here is derived from an EMBL/GenBank/DDBJ whole genome shotgun (WGS) entry which is preliminary data.</text>
</comment>
<organism evidence="4 5">
    <name type="scientific">Ladona fulva</name>
    <name type="common">Scarce chaser dragonfly</name>
    <name type="synonym">Libellula fulva</name>
    <dbReference type="NCBI Taxonomy" id="123851"/>
    <lineage>
        <taxon>Eukaryota</taxon>
        <taxon>Metazoa</taxon>
        <taxon>Ecdysozoa</taxon>
        <taxon>Arthropoda</taxon>
        <taxon>Hexapoda</taxon>
        <taxon>Insecta</taxon>
        <taxon>Pterygota</taxon>
        <taxon>Palaeoptera</taxon>
        <taxon>Odonata</taxon>
        <taxon>Epiprocta</taxon>
        <taxon>Anisoptera</taxon>
        <taxon>Libelluloidea</taxon>
        <taxon>Libellulidae</taxon>
        <taxon>Ladona</taxon>
    </lineage>
</organism>
<sequence>MDRVEDNINSLLNGKAYEEEIHYCDFTIADQNEVTVARGVTPSVPSDFVPKLHKTICYVVAAILINEKDEILMIQEAKSSCAGQWYLPAGCLEQDEDIEDAVIREVKEETGLDMQPSTLLMVQSTADGWMRFVFTGEVVGGKLKTPADADDHSIQAKWISNLDELNLRKDDIYPIVDQGRNYMHSMKMAGGPVVVESRQLEGAQDHMSNWHPPLLPVRKTHKQLYLRLVICVRKRSNNRVHVLLSEKNEIHLPLCELNPIHSTHHTFKKYMMVGQFHLLLLLITIGCQQIA</sequence>
<dbReference type="InterPro" id="IPR015797">
    <property type="entry name" value="NUDIX_hydrolase-like_dom_sf"/>
</dbReference>
<keyword evidence="1 2" id="KW-0378">Hydrolase</keyword>
<reference evidence="4" key="2">
    <citation type="submission" date="2017-10" db="EMBL/GenBank/DDBJ databases">
        <title>Ladona fulva Genome sequencing and assembly.</title>
        <authorList>
            <person name="Murali S."/>
            <person name="Richards S."/>
            <person name="Bandaranaike D."/>
            <person name="Bellair M."/>
            <person name="Blankenburg K."/>
            <person name="Chao H."/>
            <person name="Dinh H."/>
            <person name="Doddapaneni H."/>
            <person name="Dugan-Rocha S."/>
            <person name="Elkadiri S."/>
            <person name="Gnanaolivu R."/>
            <person name="Hernandez B."/>
            <person name="Skinner E."/>
            <person name="Javaid M."/>
            <person name="Lee S."/>
            <person name="Li M."/>
            <person name="Ming W."/>
            <person name="Munidasa M."/>
            <person name="Muniz J."/>
            <person name="Nguyen L."/>
            <person name="Hughes D."/>
            <person name="Osuji N."/>
            <person name="Pu L.-L."/>
            <person name="Puazo M."/>
            <person name="Qu C."/>
            <person name="Quiroz J."/>
            <person name="Raj R."/>
            <person name="Weissenberger G."/>
            <person name="Xin Y."/>
            <person name="Zou X."/>
            <person name="Han Y."/>
            <person name="Worley K."/>
            <person name="Muzny D."/>
            <person name="Gibbs R."/>
        </authorList>
    </citation>
    <scope>NUCLEOTIDE SEQUENCE</scope>
    <source>
        <strain evidence="4">Sampled in the wild</strain>
    </source>
</reference>
<dbReference type="InterPro" id="IPR020476">
    <property type="entry name" value="Nudix_hydrolase"/>
</dbReference>
<dbReference type="PROSITE" id="PS51462">
    <property type="entry name" value="NUDIX"/>
    <property type="match status" value="1"/>
</dbReference>
<dbReference type="InterPro" id="IPR000086">
    <property type="entry name" value="NUDIX_hydrolase_dom"/>
</dbReference>
<dbReference type="GO" id="GO:0044715">
    <property type="term" value="F:8-oxo-dGDP phosphatase activity"/>
    <property type="evidence" value="ECO:0007669"/>
    <property type="project" value="TreeGrafter"/>
</dbReference>
<keyword evidence="5" id="KW-1185">Reference proteome</keyword>
<comment type="similarity">
    <text evidence="2">Belongs to the Nudix hydrolase family.</text>
</comment>
<dbReference type="PRINTS" id="PR00502">
    <property type="entry name" value="NUDIXFAMILY"/>
</dbReference>
<dbReference type="Gene3D" id="3.90.79.10">
    <property type="entry name" value="Nucleoside Triphosphate Pyrophosphohydrolase"/>
    <property type="match status" value="1"/>
</dbReference>
<dbReference type="Proteomes" id="UP000792457">
    <property type="component" value="Unassembled WGS sequence"/>
</dbReference>
<name>A0A8K0KW80_LADFU</name>